<keyword evidence="6" id="KW-0067">ATP-binding</keyword>
<proteinExistence type="inferred from homology"/>
<feature type="transmembrane region" description="Helical" evidence="9">
    <location>
        <begin position="20"/>
        <end position="39"/>
    </location>
</feature>
<dbReference type="CDD" id="cd00038">
    <property type="entry name" value="CAP_ED"/>
    <property type="match status" value="1"/>
</dbReference>
<dbReference type="RefSeq" id="WP_202243375.1">
    <property type="nucleotide sequence ID" value="NZ_JAESIY010000003.1"/>
</dbReference>
<evidence type="ECO:0000256" key="1">
    <source>
        <dbReference type="ARBA" id="ARBA00004141"/>
    </source>
</evidence>
<keyword evidence="8 9" id="KW-0472">Membrane</keyword>
<organism evidence="11 12">
    <name type="scientific">Fulvivirga sediminis</name>
    <dbReference type="NCBI Taxonomy" id="2803949"/>
    <lineage>
        <taxon>Bacteria</taxon>
        <taxon>Pseudomonadati</taxon>
        <taxon>Bacteroidota</taxon>
        <taxon>Cytophagia</taxon>
        <taxon>Cytophagales</taxon>
        <taxon>Fulvivirgaceae</taxon>
        <taxon>Fulvivirga</taxon>
    </lineage>
</organism>
<feature type="transmembrane region" description="Helical" evidence="9">
    <location>
        <begin position="178"/>
        <end position="197"/>
    </location>
</feature>
<dbReference type="SUPFAM" id="SSF103473">
    <property type="entry name" value="MFS general substrate transporter"/>
    <property type="match status" value="1"/>
</dbReference>
<dbReference type="GO" id="GO:0016020">
    <property type="term" value="C:membrane"/>
    <property type="evidence" value="ECO:0007669"/>
    <property type="project" value="UniProtKB-SubCell"/>
</dbReference>
<comment type="subcellular location">
    <subcellularLocation>
        <location evidence="1">Membrane</location>
        <topology evidence="1">Multi-pass membrane protein</topology>
    </subcellularLocation>
</comment>
<dbReference type="GO" id="GO:0005471">
    <property type="term" value="F:ATP:ADP antiporter activity"/>
    <property type="evidence" value="ECO:0007669"/>
    <property type="project" value="InterPro"/>
</dbReference>
<feature type="transmembrane region" description="Helical" evidence="9">
    <location>
        <begin position="330"/>
        <end position="348"/>
    </location>
</feature>
<dbReference type="PANTHER" id="PTHR31187:SF1">
    <property type="entry name" value="ADP,ATP CARRIER PROTEIN 1"/>
    <property type="match status" value="1"/>
</dbReference>
<dbReference type="InterPro" id="IPR011989">
    <property type="entry name" value="ARM-like"/>
</dbReference>
<dbReference type="Gene3D" id="2.60.120.10">
    <property type="entry name" value="Jelly Rolls"/>
    <property type="match status" value="1"/>
</dbReference>
<dbReference type="Proteomes" id="UP000659388">
    <property type="component" value="Unassembled WGS sequence"/>
</dbReference>
<protein>
    <submittedName>
        <fullName evidence="11">Cyclic nucleotide-binding domain-containing protein</fullName>
    </submittedName>
</protein>
<feature type="transmembrane region" description="Helical" evidence="9">
    <location>
        <begin position="113"/>
        <end position="135"/>
    </location>
</feature>
<dbReference type="InterPro" id="IPR016024">
    <property type="entry name" value="ARM-type_fold"/>
</dbReference>
<dbReference type="EMBL" id="JAESIY010000003">
    <property type="protein sequence ID" value="MBL3655689.1"/>
    <property type="molecule type" value="Genomic_DNA"/>
</dbReference>
<evidence type="ECO:0000256" key="9">
    <source>
        <dbReference type="SAM" id="Phobius"/>
    </source>
</evidence>
<dbReference type="PROSITE" id="PS50042">
    <property type="entry name" value="CNMP_BINDING_3"/>
    <property type="match status" value="1"/>
</dbReference>
<dbReference type="AlphaFoldDB" id="A0A937JYH5"/>
<dbReference type="InterPro" id="IPR018490">
    <property type="entry name" value="cNMP-bd_dom_sf"/>
</dbReference>
<evidence type="ECO:0000313" key="12">
    <source>
        <dbReference type="Proteomes" id="UP000659388"/>
    </source>
</evidence>
<keyword evidence="12" id="KW-1185">Reference proteome</keyword>
<evidence type="ECO:0000256" key="8">
    <source>
        <dbReference type="ARBA" id="ARBA00023136"/>
    </source>
</evidence>
<keyword evidence="5" id="KW-0547">Nucleotide-binding</keyword>
<dbReference type="CDD" id="cd06174">
    <property type="entry name" value="MFS"/>
    <property type="match status" value="1"/>
</dbReference>
<dbReference type="InterPro" id="IPR036259">
    <property type="entry name" value="MFS_trans_sf"/>
</dbReference>
<feature type="transmembrane region" description="Helical" evidence="9">
    <location>
        <begin position="383"/>
        <end position="401"/>
    </location>
</feature>
<dbReference type="InterPro" id="IPR004667">
    <property type="entry name" value="ADP_ATP_car_bac_type"/>
</dbReference>
<dbReference type="InterPro" id="IPR000595">
    <property type="entry name" value="cNMP-bd_dom"/>
</dbReference>
<dbReference type="InterPro" id="IPR014710">
    <property type="entry name" value="RmlC-like_jellyroll"/>
</dbReference>
<dbReference type="Gene3D" id="1.25.10.10">
    <property type="entry name" value="Leucine-rich Repeat Variant"/>
    <property type="match status" value="1"/>
</dbReference>
<feature type="transmembrane region" description="Helical" evidence="9">
    <location>
        <begin position="268"/>
        <end position="286"/>
    </location>
</feature>
<gene>
    <name evidence="11" type="ORF">JL102_06090</name>
</gene>
<comment type="caution">
    <text evidence="11">The sequence shown here is derived from an EMBL/GenBank/DDBJ whole genome shotgun (WGS) entry which is preliminary data.</text>
</comment>
<accession>A0A937JYH5</accession>
<keyword evidence="3" id="KW-0813">Transport</keyword>
<keyword evidence="4 9" id="KW-0812">Transmembrane</keyword>
<sequence length="1054" mass="120513">MIKTLFLALNVRKEEERQVLLLLGKGFFMGIFLASYQISAETLFLNRLEDYLKEAIMISGFLGIVITALFAYLQNRVDFSKLVVGNLIGIFGFIAGVYLLFKLGDPEWQDVLIFLMFAMIGPILAVSLLGFWGVFGRMFDLRQSKRIIGGIDIGQLTASILISFSIPFLEPFLPNTTSYLLISGVCVLISLFFLSIITKRYDLKKAELSTSKSEASKTGVQHLIKNRYVRLLSFFLLFSMVAFTLVQYSFQNVVAQQYPEEGELRNFLAIFNGSILVLSFLLQTFVNDRIIGEYGLKVSLLVLPIILSILTVGALLAGTLFGYTPEAGTYFIWFFLFISLSRLFNFSLRDSLENPTFKLYFMPLDNRVRFDIQTKVEGVVNEASRFIGGVLIIGLSLISFFNLIHYSYALILVIIGYFFIIGKLYAEYRDSIRHKLQDQQDSFYEEVLSPQERLFKRLNAALTVDRSNKVVFSFKLLEKLDPHNLPKYINSLMGHGAAEIRDFAQNKINEIKGISISDRYVINMSGNQELSGKQLVSGTDVLDLFQSGNVTKARLSRLCKSENSEDRQYATELLNNSNEEEHIPFLIELLMDMDHKVRNSAIKTAQEKYNREVLNMLLENLSYSAYSIQAGNTLTYIGEDALDVLDSAFYKSGQSYQVMLKIIQIIGRIGGKTAEEMLWSKIDFPDKLLMSQVLLALGLSEFKADFTQIPRIKYGIESDIEDIAWNISAITEVTTEQFGREIKLALEEEIKYDIEHIYMLLSMLYDAKSIQLVKQNIESGTSEGITYAIELLDVFLSEDLKQRIIPVLDDLNFAEKARKLEFYFPRQKLDSKLVLKFLLNRDFAQTNRWTKACIIFQIGLLKISDFTYDLIANLFNPDSLIREIAAWALYEIDPALYTANVKRIEKNRKRELDELVLISTKSSKTWRSLKFEKIIFLKNIPVFKGVFGLTIAGVVDAIEEVQLKEGEVLKIDEHYNDNFYIVYSGTINIYEEGKLKDEIKTGEFIGELMIRAKQSGNNYMRAENDTVLFKIKKDNFYELLADNINLADKIVEYV</sequence>
<feature type="transmembrane region" description="Helical" evidence="9">
    <location>
        <begin position="82"/>
        <end position="101"/>
    </location>
</feature>
<evidence type="ECO:0000256" key="7">
    <source>
        <dbReference type="ARBA" id="ARBA00022989"/>
    </source>
</evidence>
<dbReference type="SUPFAM" id="SSF48371">
    <property type="entry name" value="ARM repeat"/>
    <property type="match status" value="1"/>
</dbReference>
<feature type="transmembrane region" description="Helical" evidence="9">
    <location>
        <begin position="51"/>
        <end position="73"/>
    </location>
</feature>
<dbReference type="GO" id="GO:0005524">
    <property type="term" value="F:ATP binding"/>
    <property type="evidence" value="ECO:0007669"/>
    <property type="project" value="UniProtKB-KW"/>
</dbReference>
<feature type="transmembrane region" description="Helical" evidence="9">
    <location>
        <begin position="298"/>
        <end position="324"/>
    </location>
</feature>
<evidence type="ECO:0000256" key="3">
    <source>
        <dbReference type="ARBA" id="ARBA00022448"/>
    </source>
</evidence>
<evidence type="ECO:0000256" key="5">
    <source>
        <dbReference type="ARBA" id="ARBA00022741"/>
    </source>
</evidence>
<evidence type="ECO:0000259" key="10">
    <source>
        <dbReference type="PROSITE" id="PS50042"/>
    </source>
</evidence>
<dbReference type="PANTHER" id="PTHR31187">
    <property type="match status" value="1"/>
</dbReference>
<reference evidence="11" key="1">
    <citation type="submission" date="2021-01" db="EMBL/GenBank/DDBJ databases">
        <title>Fulvivirga kasyanovii gen. nov., sp nov., a novel member of the phylum Bacteroidetes isolated from seawater in a mussel farm.</title>
        <authorList>
            <person name="Zhao L.-H."/>
            <person name="Wang Z.-J."/>
        </authorList>
    </citation>
    <scope>NUCLEOTIDE SEQUENCE</scope>
    <source>
        <strain evidence="11">2943</strain>
    </source>
</reference>
<comment type="similarity">
    <text evidence="2">Belongs to the ADP/ATP translocase tlc family.</text>
</comment>
<feature type="transmembrane region" description="Helical" evidence="9">
    <location>
        <begin position="228"/>
        <end position="248"/>
    </location>
</feature>
<keyword evidence="7 9" id="KW-1133">Transmembrane helix</keyword>
<evidence type="ECO:0000313" key="11">
    <source>
        <dbReference type="EMBL" id="MBL3655689.1"/>
    </source>
</evidence>
<evidence type="ECO:0000256" key="6">
    <source>
        <dbReference type="ARBA" id="ARBA00022840"/>
    </source>
</evidence>
<evidence type="ECO:0000256" key="4">
    <source>
        <dbReference type="ARBA" id="ARBA00022692"/>
    </source>
</evidence>
<name>A0A937JYH5_9BACT</name>
<feature type="transmembrane region" description="Helical" evidence="9">
    <location>
        <begin position="147"/>
        <end position="166"/>
    </location>
</feature>
<feature type="domain" description="Cyclic nucleotide-binding" evidence="10">
    <location>
        <begin position="942"/>
        <end position="1054"/>
    </location>
</feature>
<evidence type="ECO:0000256" key="2">
    <source>
        <dbReference type="ARBA" id="ARBA00007127"/>
    </source>
</evidence>
<dbReference type="SUPFAM" id="SSF51206">
    <property type="entry name" value="cAMP-binding domain-like"/>
    <property type="match status" value="1"/>
</dbReference>
<dbReference type="Pfam" id="PF00027">
    <property type="entry name" value="cNMP_binding"/>
    <property type="match status" value="1"/>
</dbReference>